<keyword evidence="4" id="KW-1185">Reference proteome</keyword>
<reference evidence="3" key="1">
    <citation type="journal article" date="2020" name="Stud. Mycol.">
        <title>101 Dothideomycetes genomes: a test case for predicting lifestyles and emergence of pathogens.</title>
        <authorList>
            <person name="Haridas S."/>
            <person name="Albert R."/>
            <person name="Binder M."/>
            <person name="Bloem J."/>
            <person name="Labutti K."/>
            <person name="Salamov A."/>
            <person name="Andreopoulos B."/>
            <person name="Baker S."/>
            <person name="Barry K."/>
            <person name="Bills G."/>
            <person name="Bluhm B."/>
            <person name="Cannon C."/>
            <person name="Castanera R."/>
            <person name="Culley D."/>
            <person name="Daum C."/>
            <person name="Ezra D."/>
            <person name="Gonzalez J."/>
            <person name="Henrissat B."/>
            <person name="Kuo A."/>
            <person name="Liang C."/>
            <person name="Lipzen A."/>
            <person name="Lutzoni F."/>
            <person name="Magnuson J."/>
            <person name="Mondo S."/>
            <person name="Nolan M."/>
            <person name="Ohm R."/>
            <person name="Pangilinan J."/>
            <person name="Park H.-J."/>
            <person name="Ramirez L."/>
            <person name="Alfaro M."/>
            <person name="Sun H."/>
            <person name="Tritt A."/>
            <person name="Yoshinaga Y."/>
            <person name="Zwiers L.-H."/>
            <person name="Turgeon B."/>
            <person name="Goodwin S."/>
            <person name="Spatafora J."/>
            <person name="Crous P."/>
            <person name="Grigoriev I."/>
        </authorList>
    </citation>
    <scope>NUCLEOTIDE SEQUENCE</scope>
    <source>
        <strain evidence="3">CBS 101060</strain>
    </source>
</reference>
<dbReference type="AlphaFoldDB" id="A0A9P4S6T4"/>
<feature type="non-terminal residue" evidence="3">
    <location>
        <position position="544"/>
    </location>
</feature>
<feature type="compositionally biased region" description="Polar residues" evidence="1">
    <location>
        <begin position="17"/>
        <end position="27"/>
    </location>
</feature>
<dbReference type="InterPro" id="IPR008271">
    <property type="entry name" value="Ser/Thr_kinase_AS"/>
</dbReference>
<feature type="domain" description="Protein kinase" evidence="2">
    <location>
        <begin position="222"/>
        <end position="544"/>
    </location>
</feature>
<dbReference type="PROSITE" id="PS50011">
    <property type="entry name" value="PROTEIN_KINASE_DOM"/>
    <property type="match status" value="1"/>
</dbReference>
<feature type="region of interest" description="Disordered" evidence="1">
    <location>
        <begin position="11"/>
        <end position="49"/>
    </location>
</feature>
<dbReference type="SUPFAM" id="SSF56112">
    <property type="entry name" value="Protein kinase-like (PK-like)"/>
    <property type="match status" value="1"/>
</dbReference>
<organism evidence="3 4">
    <name type="scientific">Patellaria atrata CBS 101060</name>
    <dbReference type="NCBI Taxonomy" id="1346257"/>
    <lineage>
        <taxon>Eukaryota</taxon>
        <taxon>Fungi</taxon>
        <taxon>Dikarya</taxon>
        <taxon>Ascomycota</taxon>
        <taxon>Pezizomycotina</taxon>
        <taxon>Dothideomycetes</taxon>
        <taxon>Dothideomycetes incertae sedis</taxon>
        <taxon>Patellariales</taxon>
        <taxon>Patellariaceae</taxon>
        <taxon>Patellaria</taxon>
    </lineage>
</organism>
<dbReference type="InterPro" id="IPR000719">
    <property type="entry name" value="Prot_kinase_dom"/>
</dbReference>
<dbReference type="GO" id="GO:0004674">
    <property type="term" value="F:protein serine/threonine kinase activity"/>
    <property type="evidence" value="ECO:0007669"/>
    <property type="project" value="TreeGrafter"/>
</dbReference>
<sequence>MSFCLSCFGGRRKRTSQGKSSSNTQSVGDRASSSSSREQLLPLNENNNGANGYGTIPTWANNIARIPPLAPRESKELQRRIAVDLEQLARSSTSSLDQSIILSHELADFWCKQDRYRFYRNQLWYPRSMDLNNEMGDYLKILSILILIRFEEWDQFEAIFVKRHRRDVNLPFPREELVKEDFLGPYDGHSFFKNQWQFCPLVIQERPRPYVLSELHYRFPYIEPEEKIGDGATGSVYKVVIAPHHLKYETSTFKTENTEPRKVAVKRVIERNAEQIEFENLTSLRECLSQHSRIMVNITTIKEQFSQVGPTYHIFYDLAAFSLETLLTEGPRAKRNDAAPDGRNNSDHWWAGDVIQECRYLADALKFLHSGLVSTDVIACTHNDLKPENILVFFPNNIEQDVTYPVGIWKITDFGLSKIKPKRRLQGNRSVSDDRPNPKAQLDLLSPIPRRSRTTEISEPTTTCDLTHRLTPSLSKTKTKRNGGKFTAPWIKERGEDQEDARTGDVWSFGAILCEVVGYGFYDENGNIKPRVSSWLENLRKNRN</sequence>
<evidence type="ECO:0000313" key="3">
    <source>
        <dbReference type="EMBL" id="KAF2837144.1"/>
    </source>
</evidence>
<evidence type="ECO:0000259" key="2">
    <source>
        <dbReference type="PROSITE" id="PS50011"/>
    </source>
</evidence>
<name>A0A9P4S6T4_9PEZI</name>
<dbReference type="PANTHER" id="PTHR24359">
    <property type="entry name" value="SERINE/THREONINE-PROTEIN KINASE SBK1"/>
    <property type="match status" value="1"/>
</dbReference>
<dbReference type="OrthoDB" id="5986190at2759"/>
<evidence type="ECO:0000313" key="4">
    <source>
        <dbReference type="Proteomes" id="UP000799429"/>
    </source>
</evidence>
<dbReference type="SMART" id="SM00220">
    <property type="entry name" value="S_TKc"/>
    <property type="match status" value="1"/>
</dbReference>
<dbReference type="Proteomes" id="UP000799429">
    <property type="component" value="Unassembled WGS sequence"/>
</dbReference>
<gene>
    <name evidence="3" type="ORF">M501DRAFT_995675</name>
</gene>
<accession>A0A9P4S6T4</accession>
<comment type="caution">
    <text evidence="3">The sequence shown here is derived from an EMBL/GenBank/DDBJ whole genome shotgun (WGS) entry which is preliminary data.</text>
</comment>
<dbReference type="Pfam" id="PF00069">
    <property type="entry name" value="Pkinase"/>
    <property type="match status" value="1"/>
</dbReference>
<dbReference type="PROSITE" id="PS00108">
    <property type="entry name" value="PROTEIN_KINASE_ST"/>
    <property type="match status" value="1"/>
</dbReference>
<dbReference type="Gene3D" id="1.10.510.10">
    <property type="entry name" value="Transferase(Phosphotransferase) domain 1"/>
    <property type="match status" value="1"/>
</dbReference>
<dbReference type="EMBL" id="MU006100">
    <property type="protein sequence ID" value="KAF2837144.1"/>
    <property type="molecule type" value="Genomic_DNA"/>
</dbReference>
<dbReference type="InterPro" id="IPR011009">
    <property type="entry name" value="Kinase-like_dom_sf"/>
</dbReference>
<dbReference type="PANTHER" id="PTHR24359:SF1">
    <property type="entry name" value="INHIBITOR OF NUCLEAR FACTOR KAPPA-B KINASE EPSILON SUBUNIT HOMOLOG 1-RELATED"/>
    <property type="match status" value="1"/>
</dbReference>
<evidence type="ECO:0000256" key="1">
    <source>
        <dbReference type="SAM" id="MobiDB-lite"/>
    </source>
</evidence>
<protein>
    <recommendedName>
        <fullName evidence="2">Protein kinase domain-containing protein</fullName>
    </recommendedName>
</protein>
<dbReference type="GO" id="GO:0005524">
    <property type="term" value="F:ATP binding"/>
    <property type="evidence" value="ECO:0007669"/>
    <property type="project" value="InterPro"/>
</dbReference>
<proteinExistence type="predicted"/>